<evidence type="ECO:0000259" key="3">
    <source>
        <dbReference type="PROSITE" id="PS50977"/>
    </source>
</evidence>
<dbReference type="GO" id="GO:0003677">
    <property type="term" value="F:DNA binding"/>
    <property type="evidence" value="ECO:0007669"/>
    <property type="project" value="UniProtKB-UniRule"/>
</dbReference>
<dbReference type="SUPFAM" id="SSF46689">
    <property type="entry name" value="Homeodomain-like"/>
    <property type="match status" value="1"/>
</dbReference>
<dbReference type="AlphaFoldDB" id="A0A6A7K4G8"/>
<keyword evidence="1 2" id="KW-0238">DNA-binding</keyword>
<sequence>MPTSVLSTKEKIMNNSIYLFYNEGFNNTTIRKIAKYSSITHGAIFKHFKSKNHLGIVLLDNYLENVYKLAQTYFNEKVPLKIKSEYFTLLYFSIHFKLLSNDKKFAQFYCDLFSSAKEDFINALINRSIPIWELTESPLKKTNHAIWQLSALTIANNDISVVDFLIKDKIKFDDAITFVFSTYLNIFYPENKLTIKMKNEFITQYIKPMDLSYIDIYRDFLIIQT</sequence>
<dbReference type="Pfam" id="PF00440">
    <property type="entry name" value="TetR_N"/>
    <property type="match status" value="1"/>
</dbReference>
<keyword evidence="5" id="KW-1185">Reference proteome</keyword>
<dbReference type="InterPro" id="IPR001647">
    <property type="entry name" value="HTH_TetR"/>
</dbReference>
<dbReference type="PROSITE" id="PS01081">
    <property type="entry name" value="HTH_TETR_1"/>
    <property type="match status" value="1"/>
</dbReference>
<comment type="caution">
    <text evidence="4">The sequence shown here is derived from an EMBL/GenBank/DDBJ whole genome shotgun (WGS) entry which is preliminary data.</text>
</comment>
<evidence type="ECO:0000313" key="5">
    <source>
        <dbReference type="Proteomes" id="UP000440004"/>
    </source>
</evidence>
<feature type="domain" description="HTH tetR-type" evidence="3">
    <location>
        <begin position="6"/>
        <end position="66"/>
    </location>
</feature>
<dbReference type="PROSITE" id="PS50977">
    <property type="entry name" value="HTH_TETR_2"/>
    <property type="match status" value="1"/>
</dbReference>
<evidence type="ECO:0000256" key="2">
    <source>
        <dbReference type="PROSITE-ProRule" id="PRU00335"/>
    </source>
</evidence>
<accession>A0A6A7K4G8</accession>
<dbReference type="Gene3D" id="1.10.357.10">
    <property type="entry name" value="Tetracycline Repressor, domain 2"/>
    <property type="match status" value="1"/>
</dbReference>
<dbReference type="PANTHER" id="PTHR43479">
    <property type="entry name" value="ACREF/ENVCD OPERON REPRESSOR-RELATED"/>
    <property type="match status" value="1"/>
</dbReference>
<dbReference type="Proteomes" id="UP000440004">
    <property type="component" value="Unassembled WGS sequence"/>
</dbReference>
<dbReference type="InterPro" id="IPR023772">
    <property type="entry name" value="DNA-bd_HTH_TetR-type_CS"/>
</dbReference>
<feature type="DNA-binding region" description="H-T-H motif" evidence="2">
    <location>
        <begin position="29"/>
        <end position="48"/>
    </location>
</feature>
<reference evidence="4 5" key="1">
    <citation type="submission" date="2019-10" db="EMBL/GenBank/DDBJ databases">
        <title>Alkalibaculum tamaniensis sp.nov., a new alkaliphilic acetogen, isolated on methoxylated aromatics from a mud volcano.</title>
        <authorList>
            <person name="Khomyakova M.A."/>
            <person name="Merkel A.Y."/>
            <person name="Bonch-Osmolovskaya E.A."/>
            <person name="Slobodkin A.I."/>
        </authorList>
    </citation>
    <scope>NUCLEOTIDE SEQUENCE [LARGE SCALE GENOMIC DNA]</scope>
    <source>
        <strain evidence="4 5">M08DMB</strain>
    </source>
</reference>
<organism evidence="4 5">
    <name type="scientific">Alkalibaculum sporogenes</name>
    <dbReference type="NCBI Taxonomy" id="2655001"/>
    <lineage>
        <taxon>Bacteria</taxon>
        <taxon>Bacillati</taxon>
        <taxon>Bacillota</taxon>
        <taxon>Clostridia</taxon>
        <taxon>Eubacteriales</taxon>
        <taxon>Eubacteriaceae</taxon>
        <taxon>Alkalibaculum</taxon>
    </lineage>
</organism>
<dbReference type="InterPro" id="IPR050624">
    <property type="entry name" value="HTH-type_Tx_Regulator"/>
</dbReference>
<dbReference type="EMBL" id="WHNX01000001">
    <property type="protein sequence ID" value="MPW24356.1"/>
    <property type="molecule type" value="Genomic_DNA"/>
</dbReference>
<evidence type="ECO:0000256" key="1">
    <source>
        <dbReference type="ARBA" id="ARBA00023125"/>
    </source>
</evidence>
<name>A0A6A7K4G8_9FIRM</name>
<gene>
    <name evidence="4" type="ORF">GC105_00935</name>
</gene>
<evidence type="ECO:0000313" key="4">
    <source>
        <dbReference type="EMBL" id="MPW24356.1"/>
    </source>
</evidence>
<dbReference type="PANTHER" id="PTHR43479:SF11">
    <property type="entry name" value="ACREF_ENVCD OPERON REPRESSOR-RELATED"/>
    <property type="match status" value="1"/>
</dbReference>
<protein>
    <submittedName>
        <fullName evidence="4">TetR family transcriptional regulator</fullName>
    </submittedName>
</protein>
<dbReference type="RefSeq" id="WP_152800754.1">
    <property type="nucleotide sequence ID" value="NZ_WHNX01000001.1"/>
</dbReference>
<proteinExistence type="predicted"/>
<dbReference type="InterPro" id="IPR009057">
    <property type="entry name" value="Homeodomain-like_sf"/>
</dbReference>